<dbReference type="Proteomes" id="UP000885826">
    <property type="component" value="Unassembled WGS sequence"/>
</dbReference>
<proteinExistence type="predicted"/>
<sequence>MLKSYLRRIHEITDLGDAKEARKRCLYAFQKDPPLEMKKWTALKAVQRIEHQRKLKKHSKRLKCPDLTLFFGG</sequence>
<gene>
    <name evidence="1" type="ORF">ENI34_04885</name>
</gene>
<name>A0A9C9K032_UNCW3</name>
<accession>A0A9C9K032</accession>
<evidence type="ECO:0000313" key="1">
    <source>
        <dbReference type="EMBL" id="HEC78463.1"/>
    </source>
</evidence>
<reference evidence="1" key="1">
    <citation type="journal article" date="2020" name="mSystems">
        <title>Genome- and Community-Level Interaction Insights into Carbon Utilization and Element Cycling Functions of Hydrothermarchaeota in Hydrothermal Sediment.</title>
        <authorList>
            <person name="Zhou Z."/>
            <person name="Liu Y."/>
            <person name="Xu W."/>
            <person name="Pan J."/>
            <person name="Luo Z.H."/>
            <person name="Li M."/>
        </authorList>
    </citation>
    <scope>NUCLEOTIDE SEQUENCE</scope>
    <source>
        <strain evidence="1">HyVt-388</strain>
    </source>
</reference>
<comment type="caution">
    <text evidence="1">The sequence shown here is derived from an EMBL/GenBank/DDBJ whole genome shotgun (WGS) entry which is preliminary data.</text>
</comment>
<protein>
    <submittedName>
        <fullName evidence="1">Uncharacterized protein</fullName>
    </submittedName>
</protein>
<organism evidence="1 2">
    <name type="scientific">candidate division WOR-3 bacterium</name>
    <dbReference type="NCBI Taxonomy" id="2052148"/>
    <lineage>
        <taxon>Bacteria</taxon>
        <taxon>Bacteria division WOR-3</taxon>
    </lineage>
</organism>
<evidence type="ECO:0000313" key="2">
    <source>
        <dbReference type="Proteomes" id="UP000885826"/>
    </source>
</evidence>
<dbReference type="EMBL" id="DRIG01000055">
    <property type="protein sequence ID" value="HEC78463.1"/>
    <property type="molecule type" value="Genomic_DNA"/>
</dbReference>
<dbReference type="AlphaFoldDB" id="A0A9C9K032"/>